<dbReference type="AlphaFoldDB" id="N1QRR7"/>
<proteinExistence type="predicted"/>
<evidence type="ECO:0000313" key="1">
    <source>
        <dbReference type="EnsemblPlants" id="EMT01844"/>
    </source>
</evidence>
<organism evidence="1">
    <name type="scientific">Aegilops tauschii</name>
    <name type="common">Tausch's goatgrass</name>
    <name type="synonym">Aegilops squarrosa</name>
    <dbReference type="NCBI Taxonomy" id="37682"/>
    <lineage>
        <taxon>Eukaryota</taxon>
        <taxon>Viridiplantae</taxon>
        <taxon>Streptophyta</taxon>
        <taxon>Embryophyta</taxon>
        <taxon>Tracheophyta</taxon>
        <taxon>Spermatophyta</taxon>
        <taxon>Magnoliopsida</taxon>
        <taxon>Liliopsida</taxon>
        <taxon>Poales</taxon>
        <taxon>Poaceae</taxon>
        <taxon>BOP clade</taxon>
        <taxon>Pooideae</taxon>
        <taxon>Triticodae</taxon>
        <taxon>Triticeae</taxon>
        <taxon>Triticinae</taxon>
        <taxon>Aegilops</taxon>
    </lineage>
</organism>
<accession>N1QRR7</accession>
<dbReference type="EnsemblPlants" id="EMT01844">
    <property type="protein sequence ID" value="EMT01844"/>
    <property type="gene ID" value="F775_00959"/>
</dbReference>
<dbReference type="SUPFAM" id="SSF53822">
    <property type="entry name" value="Periplasmic binding protein-like I"/>
    <property type="match status" value="1"/>
</dbReference>
<name>N1QRR7_AEGTA</name>
<reference evidence="1" key="1">
    <citation type="submission" date="2015-06" db="UniProtKB">
        <authorList>
            <consortium name="EnsemblPlants"/>
        </authorList>
    </citation>
    <scope>IDENTIFICATION</scope>
</reference>
<dbReference type="InterPro" id="IPR028082">
    <property type="entry name" value="Peripla_BP_I"/>
</dbReference>
<sequence>MKATRLLRVLLLALALLVGASGAAAQGGGAVPRRRPRTVDVGVILDRTTWLGNMSWTCMELAMEDFYADAGHEYNATLRLHLRDTGPNAVDAAAAGTQNPSIKNS</sequence>
<protein>
    <recommendedName>
        <fullName evidence="2">Glutamate receptor</fullName>
    </recommendedName>
</protein>
<evidence type="ECO:0008006" key="2">
    <source>
        <dbReference type="Google" id="ProtNLM"/>
    </source>
</evidence>
<dbReference type="ExpressionAtlas" id="N1QRR7">
    <property type="expression patterns" value="baseline"/>
</dbReference>